<proteinExistence type="predicted"/>
<evidence type="ECO:0000313" key="2">
    <source>
        <dbReference type="EMBL" id="PNI52228.1"/>
    </source>
</evidence>
<keyword evidence="1" id="KW-0472">Membrane</keyword>
<sequence length="77" mass="9087">MEKRLGVKPNPASWILSGYYWQTSVKWLRSLYLFYTCFCFSVLWLSTGPQGDYNFQSPNHRPDCRAVWWAKECISAT</sequence>
<dbReference type="Proteomes" id="UP000236370">
    <property type="component" value="Unassembled WGS sequence"/>
</dbReference>
<accession>A0A2J8LYC0</accession>
<name>A0A2J8LYC0_PANTR</name>
<comment type="caution">
    <text evidence="2">The sequence shown here is derived from an EMBL/GenBank/DDBJ whole genome shotgun (WGS) entry which is preliminary data.</text>
</comment>
<keyword evidence="1" id="KW-0812">Transmembrane</keyword>
<dbReference type="AlphaFoldDB" id="A0A2J8LYC0"/>
<gene>
    <name evidence="2" type="ORF">CK820_G0025314</name>
</gene>
<evidence type="ECO:0000313" key="3">
    <source>
        <dbReference type="Proteomes" id="UP000236370"/>
    </source>
</evidence>
<feature type="transmembrane region" description="Helical" evidence="1">
    <location>
        <begin position="27"/>
        <end position="45"/>
    </location>
</feature>
<organism evidence="2 3">
    <name type="scientific">Pan troglodytes</name>
    <name type="common">Chimpanzee</name>
    <dbReference type="NCBI Taxonomy" id="9598"/>
    <lineage>
        <taxon>Eukaryota</taxon>
        <taxon>Metazoa</taxon>
        <taxon>Chordata</taxon>
        <taxon>Craniata</taxon>
        <taxon>Vertebrata</taxon>
        <taxon>Euteleostomi</taxon>
        <taxon>Mammalia</taxon>
        <taxon>Eutheria</taxon>
        <taxon>Euarchontoglires</taxon>
        <taxon>Primates</taxon>
        <taxon>Haplorrhini</taxon>
        <taxon>Catarrhini</taxon>
        <taxon>Hominidae</taxon>
        <taxon>Pan</taxon>
    </lineage>
</organism>
<reference evidence="2 3" key="1">
    <citation type="submission" date="2017-12" db="EMBL/GenBank/DDBJ databases">
        <title>High-resolution comparative analysis of great ape genomes.</title>
        <authorList>
            <person name="Pollen A."/>
            <person name="Hastie A."/>
            <person name="Hormozdiari F."/>
            <person name="Dougherty M."/>
            <person name="Liu R."/>
            <person name="Chaisson M."/>
            <person name="Hoppe E."/>
            <person name="Hill C."/>
            <person name="Pang A."/>
            <person name="Hillier L."/>
            <person name="Baker C."/>
            <person name="Armstrong J."/>
            <person name="Shendure J."/>
            <person name="Paten B."/>
            <person name="Wilson R."/>
            <person name="Chao H."/>
            <person name="Schneider V."/>
            <person name="Ventura M."/>
            <person name="Kronenberg Z."/>
            <person name="Murali S."/>
            <person name="Gordon D."/>
            <person name="Cantsilieris S."/>
            <person name="Munson K."/>
            <person name="Nelson B."/>
            <person name="Raja A."/>
            <person name="Underwood J."/>
            <person name="Diekhans M."/>
            <person name="Fiddes I."/>
            <person name="Haussler D."/>
            <person name="Eichler E."/>
        </authorList>
    </citation>
    <scope>NUCLEOTIDE SEQUENCE [LARGE SCALE GENOMIC DNA]</scope>
    <source>
        <strain evidence="2">Yerkes chimp pedigree #C0471</strain>
    </source>
</reference>
<dbReference type="EMBL" id="NBAG03000275">
    <property type="protein sequence ID" value="PNI52228.1"/>
    <property type="molecule type" value="Genomic_DNA"/>
</dbReference>
<protein>
    <submittedName>
        <fullName evidence="2">KIAA0319L isoform 15</fullName>
    </submittedName>
</protein>
<evidence type="ECO:0000256" key="1">
    <source>
        <dbReference type="SAM" id="Phobius"/>
    </source>
</evidence>
<keyword evidence="1" id="KW-1133">Transmembrane helix</keyword>